<feature type="transmembrane region" description="Helical" evidence="1">
    <location>
        <begin position="151"/>
        <end position="168"/>
    </location>
</feature>
<dbReference type="RefSeq" id="WP_179237000.1">
    <property type="nucleotide sequence ID" value="NZ_JACBNQ010000002.1"/>
</dbReference>
<feature type="transmembrane region" description="Helical" evidence="1">
    <location>
        <begin position="7"/>
        <end position="24"/>
    </location>
</feature>
<sequence>MNNYKRRIITSGIMIIACILMYLVESYIRPDYAIKSLYKIIIFAGLPLIYCAFDKEVRFKEYFRINDKKQIKFAVMLGLGVYLLIQAGYYILKGFIDLDNIAMNLENNLSINKDNFIFVSLYISFINSLLEELFFRGFGFITLRKFSSKRYTYIISSLAFSVYHVSILANWFNIIIYALFITGLFVTGLFFNRLNDRYNNILNSWIVHMCANFSINTIGLMMFGMI</sequence>
<feature type="domain" description="CAAX prenyl protease 2/Lysostaphin resistance protein A-like" evidence="2">
    <location>
        <begin position="115"/>
        <end position="213"/>
    </location>
</feature>
<dbReference type="GO" id="GO:0080120">
    <property type="term" value="P:CAAX-box protein maturation"/>
    <property type="evidence" value="ECO:0007669"/>
    <property type="project" value="UniProtKB-ARBA"/>
</dbReference>
<dbReference type="Proteomes" id="UP000611629">
    <property type="component" value="Unassembled WGS sequence"/>
</dbReference>
<keyword evidence="3" id="KW-0482">Metalloprotease</keyword>
<dbReference type="PROSITE" id="PS51257">
    <property type="entry name" value="PROKAR_LIPOPROTEIN"/>
    <property type="match status" value="1"/>
</dbReference>
<proteinExistence type="predicted"/>
<keyword evidence="3" id="KW-0645">Protease</keyword>
<evidence type="ECO:0000259" key="2">
    <source>
        <dbReference type="Pfam" id="PF02517"/>
    </source>
</evidence>
<feature type="transmembrane region" description="Helical" evidence="1">
    <location>
        <begin position="204"/>
        <end position="225"/>
    </location>
</feature>
<keyword evidence="1" id="KW-0472">Membrane</keyword>
<evidence type="ECO:0000313" key="4">
    <source>
        <dbReference type="Proteomes" id="UP000611629"/>
    </source>
</evidence>
<keyword evidence="1" id="KW-0812">Transmembrane</keyword>
<comment type="caution">
    <text evidence="3">The sequence shown here is derived from an EMBL/GenBank/DDBJ whole genome shotgun (WGS) entry which is preliminary data.</text>
</comment>
<dbReference type="GO" id="GO:0004175">
    <property type="term" value="F:endopeptidase activity"/>
    <property type="evidence" value="ECO:0007669"/>
    <property type="project" value="UniProtKB-ARBA"/>
</dbReference>
<feature type="transmembrane region" description="Helical" evidence="1">
    <location>
        <begin position="174"/>
        <end position="192"/>
    </location>
</feature>
<keyword evidence="1" id="KW-1133">Transmembrane helix</keyword>
<dbReference type="InterPro" id="IPR003675">
    <property type="entry name" value="Rce1/LyrA-like_dom"/>
</dbReference>
<dbReference type="AlphaFoldDB" id="A0A974BHL9"/>
<reference evidence="3" key="1">
    <citation type="submission" date="2020-07" db="EMBL/GenBank/DDBJ databases">
        <title>Genomic analysis of a strain of Sedimentibacter Hydroxybenzoicus DSM7310.</title>
        <authorList>
            <person name="Ma S."/>
        </authorList>
    </citation>
    <scope>NUCLEOTIDE SEQUENCE</scope>
    <source>
        <strain evidence="3">DSM 7310</strain>
    </source>
</reference>
<dbReference type="Pfam" id="PF02517">
    <property type="entry name" value="Rce1-like"/>
    <property type="match status" value="1"/>
</dbReference>
<feature type="transmembrane region" description="Helical" evidence="1">
    <location>
        <begin position="36"/>
        <end position="53"/>
    </location>
</feature>
<organism evidence="3 4">
    <name type="scientific">Sedimentibacter hydroxybenzoicus DSM 7310</name>
    <dbReference type="NCBI Taxonomy" id="1123245"/>
    <lineage>
        <taxon>Bacteria</taxon>
        <taxon>Bacillati</taxon>
        <taxon>Bacillota</taxon>
        <taxon>Tissierellia</taxon>
        <taxon>Sedimentibacter</taxon>
    </lineage>
</organism>
<name>A0A974BHL9_SEDHY</name>
<keyword evidence="4" id="KW-1185">Reference proteome</keyword>
<accession>A0A974BHL9</accession>
<dbReference type="GO" id="GO:0008237">
    <property type="term" value="F:metallopeptidase activity"/>
    <property type="evidence" value="ECO:0007669"/>
    <property type="project" value="UniProtKB-KW"/>
</dbReference>
<evidence type="ECO:0000313" key="3">
    <source>
        <dbReference type="EMBL" id="NYB73320.1"/>
    </source>
</evidence>
<feature type="transmembrane region" description="Helical" evidence="1">
    <location>
        <begin position="116"/>
        <end position="139"/>
    </location>
</feature>
<evidence type="ECO:0000256" key="1">
    <source>
        <dbReference type="SAM" id="Phobius"/>
    </source>
</evidence>
<dbReference type="EMBL" id="JACBNQ010000002">
    <property type="protein sequence ID" value="NYB73320.1"/>
    <property type="molecule type" value="Genomic_DNA"/>
</dbReference>
<protein>
    <submittedName>
        <fullName evidence="3">CPBP family intramembrane metalloprotease</fullName>
    </submittedName>
</protein>
<feature type="transmembrane region" description="Helical" evidence="1">
    <location>
        <begin position="73"/>
        <end position="96"/>
    </location>
</feature>
<gene>
    <name evidence="3" type="ORF">HZF24_04110</name>
</gene>
<keyword evidence="3" id="KW-0378">Hydrolase</keyword>